<evidence type="ECO:0000256" key="8">
    <source>
        <dbReference type="ARBA" id="ARBA00022786"/>
    </source>
</evidence>
<evidence type="ECO:0000313" key="14">
    <source>
        <dbReference type="Proteomes" id="UP000230066"/>
    </source>
</evidence>
<evidence type="ECO:0000256" key="7">
    <source>
        <dbReference type="ARBA" id="ARBA00022679"/>
    </source>
</evidence>
<evidence type="ECO:0000256" key="6">
    <source>
        <dbReference type="ARBA" id="ARBA00022499"/>
    </source>
</evidence>
<dbReference type="AlphaFoldDB" id="A0A4E0RQB5"/>
<evidence type="ECO:0000256" key="2">
    <source>
        <dbReference type="ARBA" id="ARBA00007683"/>
    </source>
</evidence>
<dbReference type="EMBL" id="JXXN02002257">
    <property type="protein sequence ID" value="THD23238.1"/>
    <property type="molecule type" value="Genomic_DNA"/>
</dbReference>
<dbReference type="GO" id="GO:0005829">
    <property type="term" value="C:cytosol"/>
    <property type="evidence" value="ECO:0007669"/>
    <property type="project" value="TreeGrafter"/>
</dbReference>
<sequence length="366" mass="41549">MDSIRHAVTRTALGIAEYVVPVLRTSKFRETGVITPGEFVAAGDFLVHHCPTWQWAVGDKASKTYLPPDKQFLVTRNVPCYKRVRQVDNHNEELEKVIDDEEIGGGWVDTHHYASQSAEDNEKPVEMCMSPKTNGNDGLLMSNVSPGQADALQNDVSDDDNDEEEAEDMEAFMQRGMLDEWSDSVVRGTKSRASQISQTLSLQIFSFLCLIHIDALFEVDPATFTRTQPTVLPKTASNMGDHDGILQTRTYDMYITYDMYYQTPRMWLCGYDEHRKLLTENEMYEDFSQDHAKKTVTMEQHPHLSGPPMPSIHPCRQAEVMRKLIGTVAEGGAELAVHQYLMIFLKFVQAVIPTIEYDYTRSFSMS</sequence>
<dbReference type="Proteomes" id="UP000230066">
    <property type="component" value="Unassembled WGS sequence"/>
</dbReference>
<dbReference type="PANTHER" id="PTHR12866:SF2">
    <property type="entry name" value="UBIQUITIN-LIKE-CONJUGATING ENZYME ATG3"/>
    <property type="match status" value="1"/>
</dbReference>
<evidence type="ECO:0000256" key="11">
    <source>
        <dbReference type="ARBA" id="ARBA00023006"/>
    </source>
</evidence>
<comment type="caution">
    <text evidence="13">The sequence shown here is derived from an EMBL/GenBank/DDBJ whole genome shotgun (WGS) entry which is preliminary data.</text>
</comment>
<keyword evidence="4" id="KW-0813">Transport</keyword>
<keyword evidence="5" id="KW-0963">Cytoplasm</keyword>
<dbReference type="GO" id="GO:0019776">
    <property type="term" value="F:Atg8-family ligase activity"/>
    <property type="evidence" value="ECO:0007669"/>
    <property type="project" value="TreeGrafter"/>
</dbReference>
<protein>
    <recommendedName>
        <fullName evidence="3">Ubiquitin-like-conjugating enzyme ATG3</fullName>
    </recommendedName>
    <alternativeName>
        <fullName evidence="12">Autophagy-related protein 3</fullName>
    </alternativeName>
</protein>
<keyword evidence="11" id="KW-0072">Autophagy</keyword>
<dbReference type="GO" id="GO:0000045">
    <property type="term" value="P:autophagosome assembly"/>
    <property type="evidence" value="ECO:0007669"/>
    <property type="project" value="TreeGrafter"/>
</dbReference>
<gene>
    <name evidence="13" type="ORF">D915_005903</name>
</gene>
<dbReference type="GO" id="GO:0000407">
    <property type="term" value="C:phagophore assembly site"/>
    <property type="evidence" value="ECO:0007669"/>
    <property type="project" value="TreeGrafter"/>
</dbReference>
<comment type="similarity">
    <text evidence="2">Belongs to the ATG3 family.</text>
</comment>
<evidence type="ECO:0000256" key="10">
    <source>
        <dbReference type="ARBA" id="ARBA00022927"/>
    </source>
</evidence>
<evidence type="ECO:0000256" key="9">
    <source>
        <dbReference type="ARBA" id="ARBA00022843"/>
    </source>
</evidence>
<dbReference type="GO" id="GO:0000422">
    <property type="term" value="P:autophagy of mitochondrion"/>
    <property type="evidence" value="ECO:0007669"/>
    <property type="project" value="TreeGrafter"/>
</dbReference>
<dbReference type="GO" id="GO:0061723">
    <property type="term" value="P:glycophagy"/>
    <property type="evidence" value="ECO:0007669"/>
    <property type="project" value="TreeGrafter"/>
</dbReference>
<keyword evidence="6" id="KW-1017">Isopeptide bond</keyword>
<keyword evidence="14" id="KW-1185">Reference proteome</keyword>
<evidence type="ECO:0000256" key="1">
    <source>
        <dbReference type="ARBA" id="ARBA00004496"/>
    </source>
</evidence>
<keyword evidence="8" id="KW-0833">Ubl conjugation pathway</keyword>
<accession>A0A4E0RQB5</accession>
<dbReference type="Pfam" id="PF03987">
    <property type="entry name" value="Autophagy_act_C"/>
    <property type="match status" value="1"/>
</dbReference>
<comment type="subcellular location">
    <subcellularLocation>
        <location evidence="1">Cytoplasm</location>
    </subcellularLocation>
</comment>
<keyword evidence="7" id="KW-0808">Transferase</keyword>
<evidence type="ECO:0000256" key="5">
    <source>
        <dbReference type="ARBA" id="ARBA00022490"/>
    </source>
</evidence>
<dbReference type="GO" id="GO:0015031">
    <property type="term" value="P:protein transport"/>
    <property type="evidence" value="ECO:0007669"/>
    <property type="project" value="UniProtKB-KW"/>
</dbReference>
<dbReference type="GO" id="GO:0044804">
    <property type="term" value="P:nucleophagy"/>
    <property type="evidence" value="ECO:0007669"/>
    <property type="project" value="TreeGrafter"/>
</dbReference>
<keyword evidence="10" id="KW-0653">Protein transport</keyword>
<organism evidence="13 14">
    <name type="scientific">Fasciola hepatica</name>
    <name type="common">Liver fluke</name>
    <dbReference type="NCBI Taxonomy" id="6192"/>
    <lineage>
        <taxon>Eukaryota</taxon>
        <taxon>Metazoa</taxon>
        <taxon>Spiralia</taxon>
        <taxon>Lophotrochozoa</taxon>
        <taxon>Platyhelminthes</taxon>
        <taxon>Trematoda</taxon>
        <taxon>Digenea</taxon>
        <taxon>Plagiorchiida</taxon>
        <taxon>Echinostomata</taxon>
        <taxon>Echinostomatoidea</taxon>
        <taxon>Fasciolidae</taxon>
        <taxon>Fasciola</taxon>
    </lineage>
</organism>
<name>A0A4E0RQB5_FASHE</name>
<evidence type="ECO:0000313" key="13">
    <source>
        <dbReference type="EMBL" id="THD23238.1"/>
    </source>
</evidence>
<dbReference type="FunFam" id="3.30.1460.50:FF:000001">
    <property type="entry name" value="Autophagy-related protein 3"/>
    <property type="match status" value="1"/>
</dbReference>
<keyword evidence="9" id="KW-0832">Ubl conjugation</keyword>
<evidence type="ECO:0000256" key="12">
    <source>
        <dbReference type="ARBA" id="ARBA00034553"/>
    </source>
</evidence>
<dbReference type="PANTHER" id="PTHR12866">
    <property type="entry name" value="UBIQUITIN-LIKE-CONJUGATING ENZYME ATG3"/>
    <property type="match status" value="1"/>
</dbReference>
<evidence type="ECO:0000256" key="4">
    <source>
        <dbReference type="ARBA" id="ARBA00022448"/>
    </source>
</evidence>
<evidence type="ECO:0000256" key="3">
    <source>
        <dbReference type="ARBA" id="ARBA00017573"/>
    </source>
</evidence>
<reference evidence="13" key="1">
    <citation type="submission" date="2019-03" db="EMBL/GenBank/DDBJ databases">
        <title>Improved annotation for the trematode Fasciola hepatica.</title>
        <authorList>
            <person name="Choi Y.-J."/>
            <person name="Martin J."/>
            <person name="Mitreva M."/>
        </authorList>
    </citation>
    <scope>NUCLEOTIDE SEQUENCE [LARGE SCALE GENOMIC DNA]</scope>
</reference>
<dbReference type="InterPro" id="IPR007135">
    <property type="entry name" value="Atg3/Atg10"/>
</dbReference>
<proteinExistence type="inferred from homology"/>
<dbReference type="Gene3D" id="3.30.1460.50">
    <property type="match status" value="1"/>
</dbReference>